<evidence type="ECO:0000313" key="2">
    <source>
        <dbReference type="EMBL" id="EKC23940.1"/>
    </source>
</evidence>
<gene>
    <name evidence="2" type="ORF">CGI_10011995</name>
</gene>
<dbReference type="InterPro" id="IPR000315">
    <property type="entry name" value="Znf_B-box"/>
</dbReference>
<dbReference type="InParanoid" id="K1Q4V4"/>
<protein>
    <submittedName>
        <fullName evidence="2">Tripartite motif-containing protein 2</fullName>
    </submittedName>
</protein>
<name>K1Q4V4_MAGGI</name>
<dbReference type="Gene3D" id="2.120.10.30">
    <property type="entry name" value="TolB, C-terminal domain"/>
    <property type="match status" value="1"/>
</dbReference>
<dbReference type="Gene3D" id="3.30.160.60">
    <property type="entry name" value="Classic Zinc Finger"/>
    <property type="match status" value="1"/>
</dbReference>
<evidence type="ECO:0000259" key="1">
    <source>
        <dbReference type="PROSITE" id="PS50119"/>
    </source>
</evidence>
<dbReference type="InterPro" id="IPR011042">
    <property type="entry name" value="6-blade_b-propeller_TolB-like"/>
</dbReference>
<feature type="domain" description="B box-type" evidence="1">
    <location>
        <begin position="56"/>
        <end position="103"/>
    </location>
</feature>
<dbReference type="GO" id="GO:0008270">
    <property type="term" value="F:zinc ion binding"/>
    <property type="evidence" value="ECO:0007669"/>
    <property type="project" value="UniProtKB-KW"/>
</dbReference>
<dbReference type="PROSITE" id="PS50119">
    <property type="entry name" value="ZF_BBOX"/>
    <property type="match status" value="2"/>
</dbReference>
<accession>K1Q4V4</accession>
<dbReference type="GO" id="GO:0061630">
    <property type="term" value="F:ubiquitin protein ligase activity"/>
    <property type="evidence" value="ECO:0007669"/>
    <property type="project" value="TreeGrafter"/>
</dbReference>
<dbReference type="AlphaFoldDB" id="K1Q4V4"/>
<dbReference type="Pfam" id="PF00643">
    <property type="entry name" value="zf-B_box"/>
    <property type="match status" value="1"/>
</dbReference>
<dbReference type="GO" id="GO:0043161">
    <property type="term" value="P:proteasome-mediated ubiquitin-dependent protein catabolic process"/>
    <property type="evidence" value="ECO:0007669"/>
    <property type="project" value="TreeGrafter"/>
</dbReference>
<dbReference type="EMBL" id="JH817678">
    <property type="protein sequence ID" value="EKC23940.1"/>
    <property type="molecule type" value="Genomic_DNA"/>
</dbReference>
<dbReference type="GO" id="GO:0000209">
    <property type="term" value="P:protein polyubiquitination"/>
    <property type="evidence" value="ECO:0007669"/>
    <property type="project" value="TreeGrafter"/>
</dbReference>
<feature type="domain" description="B box-type" evidence="1">
    <location>
        <begin position="110"/>
        <end position="152"/>
    </location>
</feature>
<sequence>MFASFGQKQASSRNVYILILNCTWPFILLKQIILPSIRNSSKTMAYSKSQVPDTAQHYLVCGIKDCEKNCLFYCNPCHQPMCEQCRDEHQKSPETKNHELVPYRHRKDHLPVEKCRDHPTKDLDILCDQCSVPLCSKCSTMTVYKGHSFTDLETIYTENSAACREEIQNIQAYFIPMAKDLQNEIKLDATNIKTIMDGIRSSMMDEAKSLKTLVDEVTSDNIEQVNKMEESLKEMLQSQDITYEDYISYLKDLVNQFYGYLSSTQFQNNAIIFPLSEYFKIRPIPETTKPVPPVFTAGRYSKEMVAKLLGKITVSKTKPENRKVKAMETASKHLKHTRLQGREKYGVKQRLSSSVTKVREYTVPGVDSVHHISQGKSSSLWVSDNCNHIVHTDLQGNQLQNIKTSGGRYVGNLTVTQEGDLIYADKQNKVINRITPDKTITEFIKTGDWTPLSIHSSHINGDILVGMIKEAKGKVTRYNKTGKEIQNIESDNKGQELYSYPHYITENINGDICTSDLIKQAVVVVNKSGQHRFSYTGQGSEFYPRGVCTDRLGHILVCDICSNTVHLLDQVGQFLCLLLKQQEGAWSPCNVCVDGENNLIVGHWKTNTVTVYKYLQ</sequence>
<dbReference type="PANTHER" id="PTHR24104">
    <property type="entry name" value="E3 UBIQUITIN-PROTEIN LIGASE NHLRC1-RELATED"/>
    <property type="match status" value="1"/>
</dbReference>
<dbReference type="InterPro" id="IPR050952">
    <property type="entry name" value="TRIM-NHL_E3_ligases"/>
</dbReference>
<dbReference type="PANTHER" id="PTHR24104:SF25">
    <property type="entry name" value="PROTEIN LIN-41"/>
    <property type="match status" value="1"/>
</dbReference>
<dbReference type="SUPFAM" id="SSF101898">
    <property type="entry name" value="NHL repeat"/>
    <property type="match status" value="1"/>
</dbReference>
<reference evidence="2" key="1">
    <citation type="journal article" date="2012" name="Nature">
        <title>The oyster genome reveals stress adaptation and complexity of shell formation.</title>
        <authorList>
            <person name="Zhang G."/>
            <person name="Fang X."/>
            <person name="Guo X."/>
            <person name="Li L."/>
            <person name="Luo R."/>
            <person name="Xu F."/>
            <person name="Yang P."/>
            <person name="Zhang L."/>
            <person name="Wang X."/>
            <person name="Qi H."/>
            <person name="Xiong Z."/>
            <person name="Que H."/>
            <person name="Xie Y."/>
            <person name="Holland P.W."/>
            <person name="Paps J."/>
            <person name="Zhu Y."/>
            <person name="Wu F."/>
            <person name="Chen Y."/>
            <person name="Wang J."/>
            <person name="Peng C."/>
            <person name="Meng J."/>
            <person name="Yang L."/>
            <person name="Liu J."/>
            <person name="Wen B."/>
            <person name="Zhang N."/>
            <person name="Huang Z."/>
            <person name="Zhu Q."/>
            <person name="Feng Y."/>
            <person name="Mount A."/>
            <person name="Hedgecock D."/>
            <person name="Xu Z."/>
            <person name="Liu Y."/>
            <person name="Domazet-Loso T."/>
            <person name="Du Y."/>
            <person name="Sun X."/>
            <person name="Zhang S."/>
            <person name="Liu B."/>
            <person name="Cheng P."/>
            <person name="Jiang X."/>
            <person name="Li J."/>
            <person name="Fan D."/>
            <person name="Wang W."/>
            <person name="Fu W."/>
            <person name="Wang T."/>
            <person name="Wang B."/>
            <person name="Zhang J."/>
            <person name="Peng Z."/>
            <person name="Li Y."/>
            <person name="Li N."/>
            <person name="Wang J."/>
            <person name="Chen M."/>
            <person name="He Y."/>
            <person name="Tan F."/>
            <person name="Song X."/>
            <person name="Zheng Q."/>
            <person name="Huang R."/>
            <person name="Yang H."/>
            <person name="Du X."/>
            <person name="Chen L."/>
            <person name="Yang M."/>
            <person name="Gaffney P.M."/>
            <person name="Wang S."/>
            <person name="Luo L."/>
            <person name="She Z."/>
            <person name="Ming Y."/>
            <person name="Huang W."/>
            <person name="Zhang S."/>
            <person name="Huang B."/>
            <person name="Zhang Y."/>
            <person name="Qu T."/>
            <person name="Ni P."/>
            <person name="Miao G."/>
            <person name="Wang J."/>
            <person name="Wang Q."/>
            <person name="Steinberg C.E."/>
            <person name="Wang H."/>
            <person name="Li N."/>
            <person name="Qian L."/>
            <person name="Zhang G."/>
            <person name="Li Y."/>
            <person name="Yang H."/>
            <person name="Liu X."/>
            <person name="Wang J."/>
            <person name="Yin Y."/>
            <person name="Wang J."/>
        </authorList>
    </citation>
    <scope>NUCLEOTIDE SEQUENCE [LARGE SCALE GENOMIC DNA]</scope>
    <source>
        <strain evidence="2">05x7-T-G4-1.051#20</strain>
    </source>
</reference>
<dbReference type="HOGENOM" id="CLU_007742_6_1_1"/>
<dbReference type="SUPFAM" id="SSF57845">
    <property type="entry name" value="B-box zinc-binding domain"/>
    <property type="match status" value="1"/>
</dbReference>
<proteinExistence type="predicted"/>
<organism evidence="2">
    <name type="scientific">Magallana gigas</name>
    <name type="common">Pacific oyster</name>
    <name type="synonym">Crassostrea gigas</name>
    <dbReference type="NCBI Taxonomy" id="29159"/>
    <lineage>
        <taxon>Eukaryota</taxon>
        <taxon>Metazoa</taxon>
        <taxon>Spiralia</taxon>
        <taxon>Lophotrochozoa</taxon>
        <taxon>Mollusca</taxon>
        <taxon>Bivalvia</taxon>
        <taxon>Autobranchia</taxon>
        <taxon>Pteriomorphia</taxon>
        <taxon>Ostreida</taxon>
        <taxon>Ostreoidea</taxon>
        <taxon>Ostreidae</taxon>
        <taxon>Magallana</taxon>
    </lineage>
</organism>